<organism evidence="2">
    <name type="scientific">Siphoviridae sp. ctcPV5</name>
    <dbReference type="NCBI Taxonomy" id="2827582"/>
    <lineage>
        <taxon>Viruses</taxon>
        <taxon>Duplodnaviria</taxon>
        <taxon>Heunggongvirae</taxon>
        <taxon>Uroviricota</taxon>
        <taxon>Caudoviricetes</taxon>
    </lineage>
</organism>
<evidence type="ECO:0000313" key="2">
    <source>
        <dbReference type="EMBL" id="DAD70516.1"/>
    </source>
</evidence>
<proteinExistence type="predicted"/>
<sequence length="268" mass="30518">MTPRELMYKFSKGQIKLDEKNAKELEKLIKGVSNEFLVWWSEFVDKNPDYTHANDSHRPDKDLLDELKEYADDNDIKLTAVRNNDDLLNAATLLFSSVLAYKAIKLIGDKLSIELTNTAQIGREVYSIKNNKLGVEVIDELLDGVRWSDRIWTHQAQLKSDMYRIMKKTLLNNDVATGYTKELRDKYGVFNYQADRILRTEAARVSSRQQLHDIKQAGFDKLEWIASAGACVHCAPLDGKVFSADKFGSDPYVLPKHPNCRCSVAAAE</sequence>
<dbReference type="NCBIfam" id="TIGR01641">
    <property type="entry name" value="phageSPP1_gp7"/>
    <property type="match status" value="1"/>
</dbReference>
<protein>
    <submittedName>
        <fullName evidence="2">Minor capsid protein</fullName>
    </submittedName>
</protein>
<feature type="domain" description="Phage head morphogenesis" evidence="1">
    <location>
        <begin position="179"/>
        <end position="264"/>
    </location>
</feature>
<dbReference type="InterPro" id="IPR006528">
    <property type="entry name" value="Phage_head_morphogenesis_dom"/>
</dbReference>
<dbReference type="EMBL" id="BK015867">
    <property type="protein sequence ID" value="DAD70516.1"/>
    <property type="molecule type" value="Genomic_DNA"/>
</dbReference>
<name>A0A8S5LKB0_9CAUD</name>
<dbReference type="Pfam" id="PF04233">
    <property type="entry name" value="Phage_Mu_F"/>
    <property type="match status" value="1"/>
</dbReference>
<reference evidence="2" key="1">
    <citation type="journal article" date="2021" name="Proc. Natl. Acad. Sci. U.S.A.">
        <title>A Catalog of Tens of Thousands of Viruses from Human Metagenomes Reveals Hidden Associations with Chronic Diseases.</title>
        <authorList>
            <person name="Tisza M.J."/>
            <person name="Buck C.B."/>
        </authorList>
    </citation>
    <scope>NUCLEOTIDE SEQUENCE</scope>
    <source>
        <strain evidence="2">CtcPV5</strain>
    </source>
</reference>
<accession>A0A8S5LKB0</accession>
<evidence type="ECO:0000259" key="1">
    <source>
        <dbReference type="Pfam" id="PF04233"/>
    </source>
</evidence>